<name>T1HMW1_RHOPR</name>
<feature type="domain" description="Homologous-pairing protein 2 winged helix" evidence="8">
    <location>
        <begin position="2"/>
        <end position="62"/>
    </location>
</feature>
<dbReference type="GO" id="GO:0007129">
    <property type="term" value="P:homologous chromosome pairing at meiosis"/>
    <property type="evidence" value="ECO:0007669"/>
    <property type="project" value="TreeGrafter"/>
</dbReference>
<comment type="similarity">
    <text evidence="2">Belongs to the HOP2 family.</text>
</comment>
<dbReference type="VEuPathDB" id="VectorBase:RPRC005385"/>
<evidence type="ECO:0000259" key="8">
    <source>
        <dbReference type="Pfam" id="PF07106"/>
    </source>
</evidence>
<dbReference type="AlphaFoldDB" id="T1HMW1"/>
<evidence type="ECO:0000313" key="10">
    <source>
        <dbReference type="EnsemblMetazoa" id="RPRC005385-PA"/>
    </source>
</evidence>
<evidence type="ECO:0000256" key="2">
    <source>
        <dbReference type="ARBA" id="ARBA00007922"/>
    </source>
</evidence>
<protein>
    <recommendedName>
        <fullName evidence="3">Homologous-pairing protein 2 homolog</fullName>
    </recommendedName>
</protein>
<dbReference type="GO" id="GO:0000709">
    <property type="term" value="P:meiotic joint molecule formation"/>
    <property type="evidence" value="ECO:0007669"/>
    <property type="project" value="TreeGrafter"/>
</dbReference>
<dbReference type="Gene3D" id="1.10.10.10">
    <property type="entry name" value="Winged helix-like DNA-binding domain superfamily/Winged helix DNA-binding domain"/>
    <property type="match status" value="1"/>
</dbReference>
<dbReference type="eggNOG" id="KOG4603">
    <property type="taxonomic scope" value="Eukaryota"/>
</dbReference>
<dbReference type="InterPro" id="IPR010776">
    <property type="entry name" value="Hop2_WH_dom"/>
</dbReference>
<comment type="subcellular location">
    <subcellularLocation>
        <location evidence="1">Nucleus</location>
    </subcellularLocation>
</comment>
<dbReference type="GO" id="GO:0000794">
    <property type="term" value="C:condensed nuclear chromosome"/>
    <property type="evidence" value="ECO:0007669"/>
    <property type="project" value="TreeGrafter"/>
</dbReference>
<evidence type="ECO:0000256" key="6">
    <source>
        <dbReference type="ARBA" id="ARBA00023242"/>
    </source>
</evidence>
<proteinExistence type="inferred from homology"/>
<dbReference type="PANTHER" id="PTHR15938:SF0">
    <property type="entry name" value="HOMOLOGOUS-PAIRING PROTEIN 2 HOMOLOG"/>
    <property type="match status" value="1"/>
</dbReference>
<evidence type="ECO:0000259" key="9">
    <source>
        <dbReference type="Pfam" id="PF18517"/>
    </source>
</evidence>
<evidence type="ECO:0000256" key="3">
    <source>
        <dbReference type="ARBA" id="ARBA00016093"/>
    </source>
</evidence>
<evidence type="ECO:0000256" key="7">
    <source>
        <dbReference type="ARBA" id="ARBA00023254"/>
    </source>
</evidence>
<dbReference type="GeneID" id="141455791"/>
<evidence type="ECO:0000256" key="4">
    <source>
        <dbReference type="ARBA" id="ARBA00023054"/>
    </source>
</evidence>
<dbReference type="InterPro" id="IPR036388">
    <property type="entry name" value="WH-like_DNA-bd_sf"/>
</dbReference>
<dbReference type="InterPro" id="IPR040661">
    <property type="entry name" value="LZ3wCH"/>
</dbReference>
<keyword evidence="6" id="KW-0539">Nucleus</keyword>
<dbReference type="STRING" id="13249.T1HMW1"/>
<feature type="domain" description="Leucine zipper with capping helix" evidence="9">
    <location>
        <begin position="146"/>
        <end position="199"/>
    </location>
</feature>
<keyword evidence="4" id="KW-0175">Coiled coil</keyword>
<dbReference type="GO" id="GO:0003690">
    <property type="term" value="F:double-stranded DNA binding"/>
    <property type="evidence" value="ECO:0007669"/>
    <property type="project" value="TreeGrafter"/>
</dbReference>
<dbReference type="GO" id="GO:0120231">
    <property type="term" value="C:DNA recombinase auxiliary factor complex"/>
    <property type="evidence" value="ECO:0007669"/>
    <property type="project" value="TreeGrafter"/>
</dbReference>
<dbReference type="InParanoid" id="T1HMW1"/>
<dbReference type="HOGENOM" id="CLU_063266_2_1_1"/>
<evidence type="ECO:0000313" key="11">
    <source>
        <dbReference type="Proteomes" id="UP000015103"/>
    </source>
</evidence>
<dbReference type="GO" id="GO:0010774">
    <property type="term" value="P:meiotic strand invasion involved in reciprocal meiotic recombination"/>
    <property type="evidence" value="ECO:0007669"/>
    <property type="project" value="TreeGrafter"/>
</dbReference>
<dbReference type="GO" id="GO:0120230">
    <property type="term" value="F:recombinase activator activity"/>
    <property type="evidence" value="ECO:0007669"/>
    <property type="project" value="TreeGrafter"/>
</dbReference>
<sequence length="206" mass="23401">MASQAVLKYLQDTNRPYSANDIVQNMHKEYSKSQIQKSLDELVADGSIIEKVYGKQKVYCIKQKETAEDNNDEELTELNAKIASTTNLLTNLKNELTTTEASLKILLSEPTTEDALNEVNLLKNANTRMSEKIELLKKSTNLIPEKEKIAISKAKTANLNEFKKRKRLCMNVINEILENYPKSKKVLLEEIGIDQDGDQILEQILN</sequence>
<keyword evidence="5" id="KW-0233">DNA recombination</keyword>
<dbReference type="RefSeq" id="XP_073987291.1">
    <property type="nucleotide sequence ID" value="XM_074131190.1"/>
</dbReference>
<dbReference type="PANTHER" id="PTHR15938">
    <property type="entry name" value="TBP-1 INTERACTING PROTEIN"/>
    <property type="match status" value="1"/>
</dbReference>
<dbReference type="Pfam" id="PF18517">
    <property type="entry name" value="LZ3wCH"/>
    <property type="match status" value="1"/>
</dbReference>
<accession>T1HMW1</accession>
<keyword evidence="11" id="KW-1185">Reference proteome</keyword>
<evidence type="ECO:0000256" key="5">
    <source>
        <dbReference type="ARBA" id="ARBA00023172"/>
    </source>
</evidence>
<dbReference type="EnsemblMetazoa" id="RPRC005385-RA">
    <property type="protein sequence ID" value="RPRC005385-PA"/>
    <property type="gene ID" value="RPRC005385"/>
</dbReference>
<organism evidence="10 11">
    <name type="scientific">Rhodnius prolixus</name>
    <name type="common">Triatomid bug</name>
    <dbReference type="NCBI Taxonomy" id="13249"/>
    <lineage>
        <taxon>Eukaryota</taxon>
        <taxon>Metazoa</taxon>
        <taxon>Ecdysozoa</taxon>
        <taxon>Arthropoda</taxon>
        <taxon>Hexapoda</taxon>
        <taxon>Insecta</taxon>
        <taxon>Pterygota</taxon>
        <taxon>Neoptera</taxon>
        <taxon>Paraneoptera</taxon>
        <taxon>Hemiptera</taxon>
        <taxon>Heteroptera</taxon>
        <taxon>Panheteroptera</taxon>
        <taxon>Cimicomorpha</taxon>
        <taxon>Reduviidae</taxon>
        <taxon>Triatominae</taxon>
        <taxon>Rhodnius</taxon>
    </lineage>
</organism>
<keyword evidence="7" id="KW-0469">Meiosis</keyword>
<dbReference type="OMA" id="QKYHREW"/>
<dbReference type="Pfam" id="PF07106">
    <property type="entry name" value="WHD_TBPIP"/>
    <property type="match status" value="1"/>
</dbReference>
<evidence type="ECO:0000256" key="1">
    <source>
        <dbReference type="ARBA" id="ARBA00004123"/>
    </source>
</evidence>
<reference evidence="10" key="1">
    <citation type="submission" date="2015-05" db="UniProtKB">
        <authorList>
            <consortium name="EnsemblMetazoa"/>
        </authorList>
    </citation>
    <scope>IDENTIFICATION</scope>
</reference>
<dbReference type="Proteomes" id="UP000015103">
    <property type="component" value="Unassembled WGS sequence"/>
</dbReference>
<dbReference type="EMBL" id="ACPB03011976">
    <property type="status" value="NOT_ANNOTATED_CDS"/>
    <property type="molecule type" value="Genomic_DNA"/>
</dbReference>